<dbReference type="Proteomes" id="UP001589788">
    <property type="component" value="Unassembled WGS sequence"/>
</dbReference>
<keyword evidence="3" id="KW-0813">Transport</keyword>
<feature type="transmembrane region" description="Helical" evidence="10">
    <location>
        <begin position="115"/>
        <end position="132"/>
    </location>
</feature>
<dbReference type="InterPro" id="IPR001734">
    <property type="entry name" value="Na/solute_symporter"/>
</dbReference>
<name>A0ABV6C2U9_9ACTN</name>
<keyword evidence="5 10" id="KW-0812">Transmembrane</keyword>
<dbReference type="Pfam" id="PF00474">
    <property type="entry name" value="SSF"/>
    <property type="match status" value="2"/>
</dbReference>
<feature type="transmembrane region" description="Helical" evidence="10">
    <location>
        <begin position="342"/>
        <end position="367"/>
    </location>
</feature>
<dbReference type="InterPro" id="IPR050277">
    <property type="entry name" value="Sodium:Solute_Symporter"/>
</dbReference>
<feature type="transmembrane region" description="Helical" evidence="10">
    <location>
        <begin position="461"/>
        <end position="482"/>
    </location>
</feature>
<feature type="transmembrane region" description="Helical" evidence="10">
    <location>
        <begin position="404"/>
        <end position="423"/>
    </location>
</feature>
<proteinExistence type="inferred from homology"/>
<evidence type="ECO:0000313" key="11">
    <source>
        <dbReference type="EMBL" id="MFC0082020.1"/>
    </source>
</evidence>
<dbReference type="CDD" id="cd11480">
    <property type="entry name" value="SLC5sbd_u4"/>
    <property type="match status" value="1"/>
</dbReference>
<keyword evidence="12" id="KW-1185">Reference proteome</keyword>
<feature type="transmembrane region" description="Helical" evidence="10">
    <location>
        <begin position="435"/>
        <end position="454"/>
    </location>
</feature>
<comment type="caution">
    <text evidence="11">The sequence shown here is derived from an EMBL/GenBank/DDBJ whole genome shotgun (WGS) entry which is preliminary data.</text>
</comment>
<sequence length="585" mass="59940">MVEPVAVGAVVAVALVTLTLGARGVRVSRTPADFLVAARQVPPVTNASAISGEYLSAASFLGIAGLALQTGLGALWYAVGYAAGYLVLLATVAAPLRRFGAYTIPDFAEGRLDSALLRKAATVMVLVISLFYVLPQLNGAGITLQEVFGSPYWLGVVTAGSVVTLAIASGGMKSITVVQAFQFWLKLVALGVPALLLLTLVRHPPLAQVAGPAPAVFPRRTLVRFPSAEVLHVAHPVLVTARGLVDGVRRHGPLRLAGTVRVGAGAALTFPAHAPAPAVGSAPALSGRAWSLPLVRIDGRLDHPLAATYGVIVATFLGALGLPHILVRFYTNPDGQAARRTTTYVVLLLSAFYLLPGLFALLGRLSAPGLYLSGRSDDVVLALPHLVAAGALARALGALVAAGAFAAFLSTTSGLVIAMAGALSHDVVRGGTTAFRVAALLVGTLATVGGLAVGDFSINILVGWAFAVAASSFCPLLILGIWWPRLTWVGALAGIAVGGAASSGAVLATMAGAGSRGWPAVLLGTPAIWTVPLAFLTMVLVSRATPQALPADVTGKLLALHLPEHLRPGRRAEAREGRTERVPAS</sequence>
<protein>
    <submittedName>
        <fullName evidence="11">Cation acetate symporter</fullName>
    </submittedName>
</protein>
<evidence type="ECO:0000256" key="4">
    <source>
        <dbReference type="ARBA" id="ARBA00022475"/>
    </source>
</evidence>
<gene>
    <name evidence="11" type="ORF">ACFFRE_07645</name>
</gene>
<evidence type="ECO:0000256" key="9">
    <source>
        <dbReference type="RuleBase" id="RU362091"/>
    </source>
</evidence>
<feature type="transmembrane region" description="Helical" evidence="10">
    <location>
        <begin position="74"/>
        <end position="94"/>
    </location>
</feature>
<feature type="transmembrane region" description="Helical" evidence="10">
    <location>
        <begin position="306"/>
        <end position="330"/>
    </location>
</feature>
<evidence type="ECO:0000256" key="1">
    <source>
        <dbReference type="ARBA" id="ARBA00004651"/>
    </source>
</evidence>
<accession>A0ABV6C2U9</accession>
<feature type="transmembrane region" description="Helical" evidence="10">
    <location>
        <begin position="183"/>
        <end position="201"/>
    </location>
</feature>
<keyword evidence="6" id="KW-0769">Symport</keyword>
<keyword evidence="7 10" id="KW-1133">Transmembrane helix</keyword>
<evidence type="ECO:0000256" key="10">
    <source>
        <dbReference type="SAM" id="Phobius"/>
    </source>
</evidence>
<evidence type="ECO:0000256" key="7">
    <source>
        <dbReference type="ARBA" id="ARBA00022989"/>
    </source>
</evidence>
<evidence type="ECO:0000256" key="3">
    <source>
        <dbReference type="ARBA" id="ARBA00022448"/>
    </source>
</evidence>
<feature type="transmembrane region" description="Helical" evidence="10">
    <location>
        <begin position="152"/>
        <end position="171"/>
    </location>
</feature>
<evidence type="ECO:0000313" key="12">
    <source>
        <dbReference type="Proteomes" id="UP001589788"/>
    </source>
</evidence>
<keyword evidence="8 10" id="KW-0472">Membrane</keyword>
<comment type="subcellular location">
    <subcellularLocation>
        <location evidence="1">Cell membrane</location>
        <topology evidence="1">Multi-pass membrane protein</topology>
    </subcellularLocation>
</comment>
<organism evidence="11 12">
    <name type="scientific">Aciditerrimonas ferrireducens</name>
    <dbReference type="NCBI Taxonomy" id="667306"/>
    <lineage>
        <taxon>Bacteria</taxon>
        <taxon>Bacillati</taxon>
        <taxon>Actinomycetota</taxon>
        <taxon>Acidimicrobiia</taxon>
        <taxon>Acidimicrobiales</taxon>
        <taxon>Acidimicrobiaceae</taxon>
        <taxon>Aciditerrimonas</taxon>
    </lineage>
</organism>
<keyword evidence="4" id="KW-1003">Cell membrane</keyword>
<comment type="similarity">
    <text evidence="2 9">Belongs to the sodium:solute symporter (SSF) (TC 2.A.21) family.</text>
</comment>
<dbReference type="PROSITE" id="PS50283">
    <property type="entry name" value="NA_SOLUT_SYMP_3"/>
    <property type="match status" value="1"/>
</dbReference>
<evidence type="ECO:0000256" key="2">
    <source>
        <dbReference type="ARBA" id="ARBA00006434"/>
    </source>
</evidence>
<reference evidence="11 12" key="1">
    <citation type="submission" date="2024-09" db="EMBL/GenBank/DDBJ databases">
        <authorList>
            <person name="Sun Q."/>
            <person name="Mori K."/>
        </authorList>
    </citation>
    <scope>NUCLEOTIDE SEQUENCE [LARGE SCALE GENOMIC DNA]</scope>
    <source>
        <strain evidence="11 12">JCM 15389</strain>
    </source>
</reference>
<dbReference type="InterPro" id="IPR038377">
    <property type="entry name" value="Na/Glc_symporter_sf"/>
</dbReference>
<dbReference type="RefSeq" id="WP_377789408.1">
    <property type="nucleotide sequence ID" value="NZ_JBHLYQ010000064.1"/>
</dbReference>
<evidence type="ECO:0000256" key="5">
    <source>
        <dbReference type="ARBA" id="ARBA00022692"/>
    </source>
</evidence>
<feature type="transmembrane region" description="Helical" evidence="10">
    <location>
        <begin position="488"/>
        <end position="508"/>
    </location>
</feature>
<evidence type="ECO:0000256" key="6">
    <source>
        <dbReference type="ARBA" id="ARBA00022847"/>
    </source>
</evidence>
<feature type="transmembrane region" description="Helical" evidence="10">
    <location>
        <begin position="520"/>
        <end position="541"/>
    </location>
</feature>
<evidence type="ECO:0000256" key="8">
    <source>
        <dbReference type="ARBA" id="ARBA00023136"/>
    </source>
</evidence>
<dbReference type="PANTHER" id="PTHR48086">
    <property type="entry name" value="SODIUM/PROLINE SYMPORTER-RELATED"/>
    <property type="match status" value="1"/>
</dbReference>
<dbReference type="Gene3D" id="1.20.1730.10">
    <property type="entry name" value="Sodium/glucose cotransporter"/>
    <property type="match status" value="1"/>
</dbReference>
<dbReference type="PANTHER" id="PTHR48086:SF6">
    <property type="entry name" value="CATION_ACETATE SYMPORTER ACTP"/>
    <property type="match status" value="1"/>
</dbReference>
<dbReference type="EMBL" id="JBHLYQ010000064">
    <property type="protein sequence ID" value="MFC0082020.1"/>
    <property type="molecule type" value="Genomic_DNA"/>
</dbReference>